<dbReference type="RefSeq" id="WP_084053016.1">
    <property type="nucleotide sequence ID" value="NZ_FWWT01000016.1"/>
</dbReference>
<dbReference type="Proteomes" id="UP000192731">
    <property type="component" value="Unassembled WGS sequence"/>
</dbReference>
<evidence type="ECO:0000256" key="1">
    <source>
        <dbReference type="ARBA" id="ARBA00004651"/>
    </source>
</evidence>
<dbReference type="InterPro" id="IPR000515">
    <property type="entry name" value="MetI-like"/>
</dbReference>
<dbReference type="STRING" id="656914.SAMN00017405_0637"/>
<keyword evidence="3" id="KW-1003">Cell membrane</keyword>
<reference evidence="9 10" key="1">
    <citation type="submission" date="2017-04" db="EMBL/GenBank/DDBJ databases">
        <authorList>
            <person name="Afonso C.L."/>
            <person name="Miller P.J."/>
            <person name="Scott M.A."/>
            <person name="Spackman E."/>
            <person name="Goraichik I."/>
            <person name="Dimitrov K.M."/>
            <person name="Suarez D.L."/>
            <person name="Swayne D.E."/>
        </authorList>
    </citation>
    <scope>NUCLEOTIDE SEQUENCE [LARGE SCALE GENOMIC DNA]</scope>
    <source>
        <strain evidence="9 10">DSM 11270</strain>
    </source>
</reference>
<evidence type="ECO:0000256" key="2">
    <source>
        <dbReference type="ARBA" id="ARBA00022448"/>
    </source>
</evidence>
<dbReference type="Gene3D" id="1.10.3720.10">
    <property type="entry name" value="MetI-like"/>
    <property type="match status" value="1"/>
</dbReference>
<keyword evidence="10" id="KW-1185">Reference proteome</keyword>
<dbReference type="AlphaFoldDB" id="A0A1W1V8M4"/>
<sequence>MINYLINRLIQSTIVLFIISIMAFTLIHVAPGDPVDALYGPIAIQKMRTEDKERIRANMGLDKPIPIQYAKWAKGVLKGDWGNSYISGRPVSKSIMERLPATMLLAGSASLIILIISILLGIYTGLHRNSVGDHIATIISLVLVSTPGFWLSLMLILIFSVFLKWLPSAGMTTIGSSFSLGDILKHLILPAVVLAFSHIGYYIRFIRASVWEQMKMDYVLALKARGVKEKTIIYKHVLKNSLLPFVNYLGATIPIMLSGAVVIEQVFAWPGLGQLSVNAAIQKDYSLLMGTILFTGFLVVIGNLCADIISMLLDPRIAAGQLGKEVKTS</sequence>
<dbReference type="Pfam" id="PF00528">
    <property type="entry name" value="BPD_transp_1"/>
    <property type="match status" value="1"/>
</dbReference>
<dbReference type="OrthoDB" id="9789439at2"/>
<evidence type="ECO:0000313" key="9">
    <source>
        <dbReference type="EMBL" id="SMB89665.1"/>
    </source>
</evidence>
<dbReference type="Pfam" id="PF19300">
    <property type="entry name" value="BPD_transp_1_N"/>
    <property type="match status" value="1"/>
</dbReference>
<dbReference type="SUPFAM" id="SSF161098">
    <property type="entry name" value="MetI-like"/>
    <property type="match status" value="1"/>
</dbReference>
<keyword evidence="6 7" id="KW-0472">Membrane</keyword>
<accession>A0A1W1V8M4</accession>
<comment type="similarity">
    <text evidence="7">Belongs to the binding-protein-dependent transport system permease family.</text>
</comment>
<organism evidence="9 10">
    <name type="scientific">Desulfonispora thiosulfatigenes DSM 11270</name>
    <dbReference type="NCBI Taxonomy" id="656914"/>
    <lineage>
        <taxon>Bacteria</taxon>
        <taxon>Bacillati</taxon>
        <taxon>Bacillota</taxon>
        <taxon>Clostridia</taxon>
        <taxon>Eubacteriales</taxon>
        <taxon>Peptococcaceae</taxon>
        <taxon>Desulfonispora</taxon>
    </lineage>
</organism>
<proteinExistence type="inferred from homology"/>
<feature type="transmembrane region" description="Helical" evidence="7">
    <location>
        <begin position="287"/>
        <end position="306"/>
    </location>
</feature>
<dbReference type="GO" id="GO:0055085">
    <property type="term" value="P:transmembrane transport"/>
    <property type="evidence" value="ECO:0007669"/>
    <property type="project" value="InterPro"/>
</dbReference>
<feature type="transmembrane region" description="Helical" evidence="7">
    <location>
        <begin position="103"/>
        <end position="126"/>
    </location>
</feature>
<dbReference type="InterPro" id="IPR045621">
    <property type="entry name" value="BPD_transp_1_N"/>
</dbReference>
<comment type="subcellular location">
    <subcellularLocation>
        <location evidence="1 7">Cell membrane</location>
        <topology evidence="1 7">Multi-pass membrane protein</topology>
    </subcellularLocation>
</comment>
<keyword evidence="5 7" id="KW-1133">Transmembrane helix</keyword>
<keyword evidence="4 7" id="KW-0812">Transmembrane</keyword>
<evidence type="ECO:0000256" key="6">
    <source>
        <dbReference type="ARBA" id="ARBA00023136"/>
    </source>
</evidence>
<protein>
    <submittedName>
        <fullName evidence="9">Peptide/nickel transport system permease protein</fullName>
    </submittedName>
</protein>
<dbReference type="PROSITE" id="PS50928">
    <property type="entry name" value="ABC_TM1"/>
    <property type="match status" value="1"/>
</dbReference>
<feature type="transmembrane region" description="Helical" evidence="7">
    <location>
        <begin position="12"/>
        <end position="30"/>
    </location>
</feature>
<dbReference type="InterPro" id="IPR035906">
    <property type="entry name" value="MetI-like_sf"/>
</dbReference>
<name>A0A1W1V8M4_DESTI</name>
<evidence type="ECO:0000256" key="3">
    <source>
        <dbReference type="ARBA" id="ARBA00022475"/>
    </source>
</evidence>
<feature type="transmembrane region" description="Helical" evidence="7">
    <location>
        <begin position="138"/>
        <end position="163"/>
    </location>
</feature>
<evidence type="ECO:0000313" key="10">
    <source>
        <dbReference type="Proteomes" id="UP000192731"/>
    </source>
</evidence>
<dbReference type="CDD" id="cd06261">
    <property type="entry name" value="TM_PBP2"/>
    <property type="match status" value="1"/>
</dbReference>
<dbReference type="GO" id="GO:0005886">
    <property type="term" value="C:plasma membrane"/>
    <property type="evidence" value="ECO:0007669"/>
    <property type="project" value="UniProtKB-SubCell"/>
</dbReference>
<evidence type="ECO:0000256" key="5">
    <source>
        <dbReference type="ARBA" id="ARBA00022989"/>
    </source>
</evidence>
<keyword evidence="2 7" id="KW-0813">Transport</keyword>
<feature type="transmembrane region" description="Helical" evidence="7">
    <location>
        <begin position="245"/>
        <end position="267"/>
    </location>
</feature>
<gene>
    <name evidence="9" type="ORF">SAMN00017405_0637</name>
</gene>
<evidence type="ECO:0000256" key="4">
    <source>
        <dbReference type="ARBA" id="ARBA00022692"/>
    </source>
</evidence>
<feature type="domain" description="ABC transmembrane type-1" evidence="8">
    <location>
        <begin position="99"/>
        <end position="310"/>
    </location>
</feature>
<evidence type="ECO:0000259" key="8">
    <source>
        <dbReference type="PROSITE" id="PS50928"/>
    </source>
</evidence>
<dbReference type="PANTHER" id="PTHR43163:SF6">
    <property type="entry name" value="DIPEPTIDE TRANSPORT SYSTEM PERMEASE PROTEIN DPPB-RELATED"/>
    <property type="match status" value="1"/>
</dbReference>
<evidence type="ECO:0000256" key="7">
    <source>
        <dbReference type="RuleBase" id="RU363032"/>
    </source>
</evidence>
<feature type="transmembrane region" description="Helical" evidence="7">
    <location>
        <begin position="183"/>
        <end position="206"/>
    </location>
</feature>
<dbReference type="PANTHER" id="PTHR43163">
    <property type="entry name" value="DIPEPTIDE TRANSPORT SYSTEM PERMEASE PROTEIN DPPB-RELATED"/>
    <property type="match status" value="1"/>
</dbReference>
<dbReference type="EMBL" id="FWWT01000016">
    <property type="protein sequence ID" value="SMB89665.1"/>
    <property type="molecule type" value="Genomic_DNA"/>
</dbReference>